<dbReference type="PANTHER" id="PTHR30146:SF95">
    <property type="entry name" value="RIBOSE OPERON REPRESSOR"/>
    <property type="match status" value="1"/>
</dbReference>
<dbReference type="InterPro" id="IPR028082">
    <property type="entry name" value="Peripla_BP_I"/>
</dbReference>
<proteinExistence type="predicted"/>
<name>A0A377W8K3_KLEPN</name>
<gene>
    <name evidence="6" type="primary">degA_4</name>
    <name evidence="6" type="ORF">NCTC9637_06193</name>
</gene>
<dbReference type="Gene3D" id="3.40.50.2300">
    <property type="match status" value="2"/>
</dbReference>
<evidence type="ECO:0000313" key="7">
    <source>
        <dbReference type="Proteomes" id="UP000255099"/>
    </source>
</evidence>
<dbReference type="GO" id="GO:0003700">
    <property type="term" value="F:DNA-binding transcription factor activity"/>
    <property type="evidence" value="ECO:0007669"/>
    <property type="project" value="TreeGrafter"/>
</dbReference>
<dbReference type="Pfam" id="PF13377">
    <property type="entry name" value="Peripla_BP_3"/>
    <property type="match status" value="1"/>
</dbReference>
<keyword evidence="1" id="KW-0678">Repressor</keyword>
<organism evidence="6 7">
    <name type="scientific">Klebsiella pneumoniae</name>
    <dbReference type="NCBI Taxonomy" id="573"/>
    <lineage>
        <taxon>Bacteria</taxon>
        <taxon>Pseudomonadati</taxon>
        <taxon>Pseudomonadota</taxon>
        <taxon>Gammaproteobacteria</taxon>
        <taxon>Enterobacterales</taxon>
        <taxon>Enterobacteriaceae</taxon>
        <taxon>Klebsiella/Raoultella group</taxon>
        <taxon>Klebsiella</taxon>
        <taxon>Klebsiella pneumoniae complex</taxon>
    </lineage>
</organism>
<evidence type="ECO:0000259" key="5">
    <source>
        <dbReference type="Pfam" id="PF13377"/>
    </source>
</evidence>
<dbReference type="PANTHER" id="PTHR30146">
    <property type="entry name" value="LACI-RELATED TRANSCRIPTIONAL REPRESSOR"/>
    <property type="match status" value="1"/>
</dbReference>
<dbReference type="SUPFAM" id="SSF53822">
    <property type="entry name" value="Periplasmic binding protein-like I"/>
    <property type="match status" value="1"/>
</dbReference>
<dbReference type="Proteomes" id="UP000255099">
    <property type="component" value="Unassembled WGS sequence"/>
</dbReference>
<evidence type="ECO:0000256" key="1">
    <source>
        <dbReference type="ARBA" id="ARBA00022491"/>
    </source>
</evidence>
<protein>
    <submittedName>
        <fullName evidence="6">LacI family transcriptional regulator</fullName>
    </submittedName>
</protein>
<accession>A0A377W8K3</accession>
<evidence type="ECO:0000313" key="6">
    <source>
        <dbReference type="EMBL" id="STT51174.1"/>
    </source>
</evidence>
<evidence type="ECO:0000256" key="3">
    <source>
        <dbReference type="ARBA" id="ARBA00023125"/>
    </source>
</evidence>
<dbReference type="InterPro" id="IPR046335">
    <property type="entry name" value="LacI/GalR-like_sensor"/>
</dbReference>
<evidence type="ECO:0000256" key="2">
    <source>
        <dbReference type="ARBA" id="ARBA00023015"/>
    </source>
</evidence>
<dbReference type="GO" id="GO:0000976">
    <property type="term" value="F:transcription cis-regulatory region binding"/>
    <property type="evidence" value="ECO:0007669"/>
    <property type="project" value="TreeGrafter"/>
</dbReference>
<reference evidence="6 7" key="1">
    <citation type="submission" date="2018-06" db="EMBL/GenBank/DDBJ databases">
        <authorList>
            <consortium name="Pathogen Informatics"/>
            <person name="Doyle S."/>
        </authorList>
    </citation>
    <scope>NUCLEOTIDE SEQUENCE [LARGE SCALE GENOMIC DNA]</scope>
    <source>
        <strain evidence="6 7">NCTC9637</strain>
    </source>
</reference>
<keyword evidence="2" id="KW-0805">Transcription regulation</keyword>
<feature type="domain" description="Transcriptional regulator LacI/GalR-like sensor" evidence="5">
    <location>
        <begin position="38"/>
        <end position="198"/>
    </location>
</feature>
<keyword evidence="4" id="KW-0804">Transcription</keyword>
<sequence length="202" mass="22042">MNECVQQHIPVVGINRQPTIPGVDYVCSDNAAGAELAADQLLRSGCQRFGWLNHHPSTWAGRMRGEAFGRALQTRGVDVERHLAILACQQEGYAGGLQAAALADEALEGIFCANAQLACGFLDGMRQRGREAPADFQLIGFDNTPTTAQYSYQLTTLHQDVAAIARQALARLLERAADPSQPSRTTWVEVTLIHRRTSPFVI</sequence>
<keyword evidence="3" id="KW-0238">DNA-binding</keyword>
<dbReference type="AlphaFoldDB" id="A0A377W8K3"/>
<dbReference type="EMBL" id="UGLB01000003">
    <property type="protein sequence ID" value="STT51174.1"/>
    <property type="molecule type" value="Genomic_DNA"/>
</dbReference>
<evidence type="ECO:0000256" key="4">
    <source>
        <dbReference type="ARBA" id="ARBA00023163"/>
    </source>
</evidence>